<gene>
    <name evidence="9" type="ORF">BLX06_15585</name>
</gene>
<evidence type="ECO:0000256" key="5">
    <source>
        <dbReference type="ARBA" id="ARBA00029653"/>
    </source>
</evidence>
<keyword evidence="6" id="KW-1133">Transmembrane helix</keyword>
<dbReference type="EMBL" id="MUAU01000046">
    <property type="protein sequence ID" value="OOR74151.1"/>
    <property type="molecule type" value="Genomic_DNA"/>
</dbReference>
<dbReference type="Proteomes" id="UP000190641">
    <property type="component" value="Unassembled WGS sequence"/>
</dbReference>
<evidence type="ECO:0000256" key="6">
    <source>
        <dbReference type="SAM" id="Phobius"/>
    </source>
</evidence>
<dbReference type="InterPro" id="IPR005639">
    <property type="entry name" value="Pest_crys_dom_I"/>
</dbReference>
<dbReference type="Gene3D" id="2.60.120.260">
    <property type="entry name" value="Galactose-binding domain-like"/>
    <property type="match status" value="1"/>
</dbReference>
<dbReference type="InterPro" id="IPR008979">
    <property type="entry name" value="Galactose-bd-like_sf"/>
</dbReference>
<name>A0A9X6B845_BACCE</name>
<evidence type="ECO:0000256" key="3">
    <source>
        <dbReference type="ARBA" id="ARBA00022969"/>
    </source>
</evidence>
<accession>A0A9X6B845</accession>
<reference evidence="9 10" key="1">
    <citation type="submission" date="2017-01" db="EMBL/GenBank/DDBJ databases">
        <title>Bacillus cereus isolates.</title>
        <authorList>
            <person name="Beno S.M."/>
        </authorList>
    </citation>
    <scope>NUCLEOTIDE SEQUENCE [LARGE SCALE GENOMIC DNA]</scope>
    <source>
        <strain evidence="9 10">FSL K6-1030</strain>
    </source>
</reference>
<comment type="similarity">
    <text evidence="1">Belongs to the delta endotoxin family.</text>
</comment>
<proteinExistence type="inferred from homology"/>
<evidence type="ECO:0000313" key="9">
    <source>
        <dbReference type="EMBL" id="OOR74151.1"/>
    </source>
</evidence>
<feature type="transmembrane region" description="Helical" evidence="6">
    <location>
        <begin position="66"/>
        <end position="93"/>
    </location>
</feature>
<dbReference type="PANTHER" id="PTHR37003:SF2">
    <property type="entry name" value="PESTICIDAL CRYSTAL PROTEIN N-TERMINAL DOMAIN-CONTAINING PROTEIN"/>
    <property type="match status" value="1"/>
</dbReference>
<evidence type="ECO:0000259" key="7">
    <source>
        <dbReference type="Pfam" id="PF03944"/>
    </source>
</evidence>
<keyword evidence="6" id="KW-0812">Transmembrane</keyword>
<protein>
    <recommendedName>
        <fullName evidence="5">Crystaline entomocidal protoxin</fullName>
    </recommendedName>
</protein>
<dbReference type="InterPro" id="IPR005638">
    <property type="entry name" value="Pest_crys_dom-III"/>
</dbReference>
<dbReference type="InterPro" id="IPR036716">
    <property type="entry name" value="Pest_crys_N_sf"/>
</dbReference>
<dbReference type="PANTHER" id="PTHR37003">
    <property type="entry name" value="ENDOTOXIN_N DOMAIN-CONTAINING PROTEIN-RELATED"/>
    <property type="match status" value="1"/>
</dbReference>
<dbReference type="AlphaFoldDB" id="A0A9X6B845"/>
<sequence length="750" mass="84198">MVILQDIYKGPYNVLAISPLQNADVPVSNYDELIEDLQTELFLGRSERAIASILERIADNKINYQTIVMMSLGLASFAVPALGLLTPFVGLFFSLLNPGPEPPTVEDIFKAMQPAIQDMIDRSLTQTELNQMNNHSDALQKQLGIYKDAMEHFYSLTNPTDIQANDLHNQIDYTNNVLQTGLSFFKTKEYEVLGLPYYTMFATISLLLLSDKVKHGLSWKYSSDDIPFFEGQFNAATQEYSSQIVKIMQTMTREQVESIDFYQNVTGFMSTWPGISPINYKMKNNLDNTQTFKYKVYNPNPGDPPITEYKMFDRTPIAQLKSVPCTNNKTFVTAIDTINNSYGLGMVDFNTYAWYLQPTDPSACAQTYTIDPMLPLLAEWSRYFSNPDSFDPGQPPIGRAFAFWTNPTTIPDGIFFFPYIDNLLYIGEPGFGNNVIHNGMKISQINSFFNFNFVNILTVPENISNDANSILSIPAEKYSLINGWKSVLEANLNYPNEAVTGSTPLISTAVNQDLAFNVINLLPPNGSWTQYKLRVHYATDADGAELSVINYGYNAQYYPTQSSIKLPNTVTLSNQQPSDVQENILLSYPSTKGLLGTYMISTDTIPINFGQGKCQFTLRNTGGKKIILDRIELIPVENPNAPGPIVDRIPDQFFPGTPAPPSIWKNTNVMAVRAELDLYPLPPEWLGGYVVDFLLKNVSQSTQQAQDGQFLYDPVPQGFDEIKIHEREWPETFLLDVSVSGTIYGPKQSV</sequence>
<dbReference type="SUPFAM" id="SSF56849">
    <property type="entry name" value="delta-Endotoxin (insectocide), N-terminal domain"/>
    <property type="match status" value="1"/>
</dbReference>
<feature type="domain" description="Pesticidal crystal protein" evidence="8">
    <location>
        <begin position="79"/>
        <end position="248"/>
    </location>
</feature>
<dbReference type="GO" id="GO:0001907">
    <property type="term" value="P:symbiont-mediated killing of host cell"/>
    <property type="evidence" value="ECO:0007669"/>
    <property type="project" value="InterPro"/>
</dbReference>
<dbReference type="GO" id="GO:0090729">
    <property type="term" value="F:toxin activity"/>
    <property type="evidence" value="ECO:0007669"/>
    <property type="project" value="UniProtKB-KW"/>
</dbReference>
<evidence type="ECO:0000256" key="1">
    <source>
        <dbReference type="ARBA" id="ARBA00007819"/>
    </source>
</evidence>
<evidence type="ECO:0000256" key="4">
    <source>
        <dbReference type="ARBA" id="ARBA00023026"/>
    </source>
</evidence>
<keyword evidence="4" id="KW-0843">Virulence</keyword>
<dbReference type="GO" id="GO:0030435">
    <property type="term" value="P:sporulation resulting in formation of a cellular spore"/>
    <property type="evidence" value="ECO:0007669"/>
    <property type="project" value="UniProtKB-KW"/>
</dbReference>
<dbReference type="InterPro" id="IPR038979">
    <property type="entry name" value="Pest_crys"/>
</dbReference>
<dbReference type="Gene3D" id="1.20.190.10">
    <property type="entry name" value="Pesticidal crystal protein, N-terminal domain"/>
    <property type="match status" value="1"/>
</dbReference>
<dbReference type="SUPFAM" id="SSF49785">
    <property type="entry name" value="Galactose-binding domain-like"/>
    <property type="match status" value="1"/>
</dbReference>
<keyword evidence="6" id="KW-0472">Membrane</keyword>
<comment type="caution">
    <text evidence="9">The sequence shown here is derived from an EMBL/GenBank/DDBJ whole genome shotgun (WGS) entry which is preliminary data.</text>
</comment>
<organism evidence="9 10">
    <name type="scientific">Bacillus cereus</name>
    <dbReference type="NCBI Taxonomy" id="1396"/>
    <lineage>
        <taxon>Bacteria</taxon>
        <taxon>Bacillati</taxon>
        <taxon>Bacillota</taxon>
        <taxon>Bacilli</taxon>
        <taxon>Bacillales</taxon>
        <taxon>Bacillaceae</taxon>
        <taxon>Bacillus</taxon>
        <taxon>Bacillus cereus group</taxon>
    </lineage>
</organism>
<feature type="domain" description="Pesticidal crystal protein" evidence="7">
    <location>
        <begin position="471"/>
        <end position="637"/>
    </location>
</feature>
<dbReference type="Pfam" id="PF03944">
    <property type="entry name" value="Endotoxin_C"/>
    <property type="match status" value="1"/>
</dbReference>
<keyword evidence="2" id="KW-0800">Toxin</keyword>
<evidence type="ECO:0000259" key="8">
    <source>
        <dbReference type="Pfam" id="PF03945"/>
    </source>
</evidence>
<dbReference type="Pfam" id="PF03945">
    <property type="entry name" value="Endotoxin_N"/>
    <property type="match status" value="1"/>
</dbReference>
<keyword evidence="3" id="KW-0749">Sporulation</keyword>
<evidence type="ECO:0000313" key="10">
    <source>
        <dbReference type="Proteomes" id="UP000190641"/>
    </source>
</evidence>
<evidence type="ECO:0000256" key="2">
    <source>
        <dbReference type="ARBA" id="ARBA00022656"/>
    </source>
</evidence>